<evidence type="ECO:0008006" key="4">
    <source>
        <dbReference type="Google" id="ProtNLM"/>
    </source>
</evidence>
<dbReference type="PANTHER" id="PTHR32060:SF22">
    <property type="entry name" value="CARBOXYL-TERMINAL-PROCESSING PEPTIDASE 3, CHLOROPLASTIC"/>
    <property type="match status" value="1"/>
</dbReference>
<evidence type="ECO:0000256" key="1">
    <source>
        <dbReference type="SAM" id="SignalP"/>
    </source>
</evidence>
<feature type="chain" id="PRO_5045123428" description="PDZ domain-containing protein" evidence="1">
    <location>
        <begin position="20"/>
        <end position="269"/>
    </location>
</feature>
<dbReference type="EMBL" id="JAFCIX010000017">
    <property type="protein sequence ID" value="KAH6601105.1"/>
    <property type="molecule type" value="Genomic_DNA"/>
</dbReference>
<protein>
    <recommendedName>
        <fullName evidence="4">PDZ domain-containing protein</fullName>
    </recommendedName>
</protein>
<dbReference type="PANTHER" id="PTHR32060">
    <property type="entry name" value="TAIL-SPECIFIC PROTEASE"/>
    <property type="match status" value="1"/>
</dbReference>
<keyword evidence="1" id="KW-0732">Signal</keyword>
<dbReference type="Proteomes" id="UP001648503">
    <property type="component" value="Unassembled WGS sequence"/>
</dbReference>
<sequence>MLVFSAIALVAIGSTSVSASNYATYNLLSYDRAAGRLVFPPATLAQREIILSNVKNALTAWASYDSKIAHYNLAADSFPIVKNLCENIDTVTDEGLHLGITDAFAMARGRHTRLTNMAPYDCFHTTTEDYSKIQAGDELLAINGLSFVDWFKQNKFKSGFGANDIGGQRTGLGFLTTIYGEKNHLPNEDSITFQFKPHASPQTSYTVNVPYVSIHDDECWNLGGNLYKSITSITLPGTPETSLPVNAEQSGHNHESGTAQLFLQGLHNG</sequence>
<proteinExistence type="predicted"/>
<comment type="caution">
    <text evidence="2">The sequence shown here is derived from an EMBL/GenBank/DDBJ whole genome shotgun (WGS) entry which is preliminary data.</text>
</comment>
<organism evidence="2 3">
    <name type="scientific">Batrachochytrium salamandrivorans</name>
    <dbReference type="NCBI Taxonomy" id="1357716"/>
    <lineage>
        <taxon>Eukaryota</taxon>
        <taxon>Fungi</taxon>
        <taxon>Fungi incertae sedis</taxon>
        <taxon>Chytridiomycota</taxon>
        <taxon>Chytridiomycota incertae sedis</taxon>
        <taxon>Chytridiomycetes</taxon>
        <taxon>Rhizophydiales</taxon>
        <taxon>Rhizophydiales incertae sedis</taxon>
        <taxon>Batrachochytrium</taxon>
    </lineage>
</organism>
<reference evidence="2 3" key="1">
    <citation type="submission" date="2021-02" db="EMBL/GenBank/DDBJ databases">
        <title>Variation within the Batrachochytrium salamandrivorans European outbreak.</title>
        <authorList>
            <person name="Kelly M."/>
            <person name="Pasmans F."/>
            <person name="Shea T.P."/>
            <person name="Munoz J.F."/>
            <person name="Carranza S."/>
            <person name="Cuomo C.A."/>
            <person name="Martel A."/>
        </authorList>
    </citation>
    <scope>NUCLEOTIDE SEQUENCE [LARGE SCALE GENOMIC DNA]</scope>
    <source>
        <strain evidence="2 3">AMFP18/2</strain>
    </source>
</reference>
<accession>A0ABQ8FQV3</accession>
<evidence type="ECO:0000313" key="3">
    <source>
        <dbReference type="Proteomes" id="UP001648503"/>
    </source>
</evidence>
<gene>
    <name evidence="2" type="ORF">BASA50_001783</name>
</gene>
<feature type="signal peptide" evidence="1">
    <location>
        <begin position="1"/>
        <end position="19"/>
    </location>
</feature>
<evidence type="ECO:0000313" key="2">
    <source>
        <dbReference type="EMBL" id="KAH6601105.1"/>
    </source>
</evidence>
<name>A0ABQ8FQV3_9FUNG</name>
<keyword evidence="3" id="KW-1185">Reference proteome</keyword>